<reference evidence="24 25" key="1">
    <citation type="submission" date="2019-08" db="EMBL/GenBank/DDBJ databases">
        <title>In-depth cultivation of the pig gut microbiome towards novel bacterial diversity and tailored functional studies.</title>
        <authorList>
            <person name="Wylensek D."/>
            <person name="Hitch T.C.A."/>
            <person name="Clavel T."/>
        </authorList>
    </citation>
    <scope>NUCLEOTIDE SEQUENCE [LARGE SCALE GENOMIC DNA]</scope>
    <source>
        <strain evidence="24 25">WCA-MUC-591-APC-3H</strain>
    </source>
</reference>
<evidence type="ECO:0000256" key="5">
    <source>
        <dbReference type="ARBA" id="ARBA00022676"/>
    </source>
</evidence>
<keyword evidence="10 23" id="KW-1133">Transmembrane helix</keyword>
<feature type="transmembrane region" description="Helical" evidence="23">
    <location>
        <begin position="64"/>
        <end position="84"/>
    </location>
</feature>
<keyword evidence="11 23" id="KW-0472">Membrane</keyword>
<dbReference type="GeneID" id="303114451"/>
<keyword evidence="25" id="KW-1185">Reference proteome</keyword>
<keyword evidence="3" id="KW-1003">Cell membrane</keyword>
<keyword evidence="9" id="KW-0573">Peptidoglycan synthesis</keyword>
<dbReference type="EMBL" id="VUMZ01000003">
    <property type="protein sequence ID" value="MST51461.1"/>
    <property type="molecule type" value="Genomic_DNA"/>
</dbReference>
<evidence type="ECO:0000256" key="8">
    <source>
        <dbReference type="ARBA" id="ARBA00022960"/>
    </source>
</evidence>
<feature type="transmembrane region" description="Helical" evidence="23">
    <location>
        <begin position="178"/>
        <end position="196"/>
    </location>
</feature>
<feature type="transmembrane region" description="Helical" evidence="23">
    <location>
        <begin position="315"/>
        <end position="340"/>
    </location>
</feature>
<feature type="compositionally biased region" description="Basic and acidic residues" evidence="22">
    <location>
        <begin position="394"/>
        <end position="409"/>
    </location>
</feature>
<dbReference type="RefSeq" id="WP_154573938.1">
    <property type="nucleotide sequence ID" value="NZ_JAXFFR010000034.1"/>
</dbReference>
<gene>
    <name evidence="24" type="primary">ftsW</name>
    <name evidence="24" type="ORF">FYJ64_03865</name>
</gene>
<feature type="transmembrane region" description="Helical" evidence="23">
    <location>
        <begin position="352"/>
        <end position="373"/>
    </location>
</feature>
<evidence type="ECO:0000256" key="13">
    <source>
        <dbReference type="ARBA" id="ARBA00023316"/>
    </source>
</evidence>
<keyword evidence="5" id="KW-0328">Glycosyltransferase</keyword>
<accession>A0A6L5Y4L2</accession>
<keyword evidence="8" id="KW-0133">Cell shape</keyword>
<evidence type="ECO:0000256" key="9">
    <source>
        <dbReference type="ARBA" id="ARBA00022984"/>
    </source>
</evidence>
<feature type="transmembrane region" description="Helical" evidence="23">
    <location>
        <begin position="277"/>
        <end position="303"/>
    </location>
</feature>
<evidence type="ECO:0000256" key="20">
    <source>
        <dbReference type="ARBA" id="ARBA00049902"/>
    </source>
</evidence>
<dbReference type="NCBIfam" id="TIGR02614">
    <property type="entry name" value="ftsW"/>
    <property type="match status" value="1"/>
</dbReference>
<evidence type="ECO:0000256" key="10">
    <source>
        <dbReference type="ARBA" id="ARBA00022989"/>
    </source>
</evidence>
<dbReference type="Proteomes" id="UP000474676">
    <property type="component" value="Unassembled WGS sequence"/>
</dbReference>
<dbReference type="PANTHER" id="PTHR30474:SF2">
    <property type="entry name" value="PEPTIDOGLYCAN GLYCOSYLTRANSFERASE FTSW-RELATED"/>
    <property type="match status" value="1"/>
</dbReference>
<protein>
    <recommendedName>
        <fullName evidence="17">Probable peptidoglycan glycosyltransferase FtsW</fullName>
        <ecNumber evidence="19">2.4.99.28</ecNumber>
    </recommendedName>
    <alternativeName>
        <fullName evidence="18">Cell division protein FtsW</fullName>
    </alternativeName>
    <alternativeName>
        <fullName evidence="15">Cell wall polymerase</fullName>
    </alternativeName>
    <alternativeName>
        <fullName evidence="14">Peptidoglycan polymerase</fullName>
    </alternativeName>
</protein>
<comment type="similarity">
    <text evidence="16">Belongs to the SEDS family. FtsW subfamily.</text>
</comment>
<evidence type="ECO:0000313" key="25">
    <source>
        <dbReference type="Proteomes" id="UP000474676"/>
    </source>
</evidence>
<evidence type="ECO:0000256" key="21">
    <source>
        <dbReference type="ARBA" id="ARBA00049966"/>
    </source>
</evidence>
<dbReference type="GO" id="GO:0032153">
    <property type="term" value="C:cell division site"/>
    <property type="evidence" value="ECO:0007669"/>
    <property type="project" value="TreeGrafter"/>
</dbReference>
<feature type="transmembrane region" description="Helical" evidence="23">
    <location>
        <begin position="156"/>
        <end position="172"/>
    </location>
</feature>
<evidence type="ECO:0000256" key="14">
    <source>
        <dbReference type="ARBA" id="ARBA00032370"/>
    </source>
</evidence>
<evidence type="ECO:0000256" key="18">
    <source>
        <dbReference type="ARBA" id="ARBA00041418"/>
    </source>
</evidence>
<evidence type="ECO:0000256" key="6">
    <source>
        <dbReference type="ARBA" id="ARBA00022679"/>
    </source>
</evidence>
<keyword evidence="4" id="KW-0132">Cell division</keyword>
<feature type="region of interest" description="Disordered" evidence="22">
    <location>
        <begin position="382"/>
        <end position="409"/>
    </location>
</feature>
<name>A0A6L5Y4L2_9FIRM</name>
<dbReference type="Pfam" id="PF01098">
    <property type="entry name" value="FTSW_RODA_SPOVE"/>
    <property type="match status" value="1"/>
</dbReference>
<keyword evidence="12" id="KW-0131">Cell cycle</keyword>
<evidence type="ECO:0000256" key="2">
    <source>
        <dbReference type="ARBA" id="ARBA00004752"/>
    </source>
</evidence>
<evidence type="ECO:0000256" key="16">
    <source>
        <dbReference type="ARBA" id="ARBA00038053"/>
    </source>
</evidence>
<feature type="transmembrane region" description="Helical" evidence="23">
    <location>
        <begin position="121"/>
        <end position="144"/>
    </location>
</feature>
<dbReference type="GO" id="GO:0071555">
    <property type="term" value="P:cell wall organization"/>
    <property type="evidence" value="ECO:0007669"/>
    <property type="project" value="UniProtKB-KW"/>
</dbReference>
<evidence type="ECO:0000256" key="7">
    <source>
        <dbReference type="ARBA" id="ARBA00022692"/>
    </source>
</evidence>
<keyword evidence="13" id="KW-0961">Cell wall biogenesis/degradation</keyword>
<dbReference type="AlphaFoldDB" id="A0A6L5Y4L2"/>
<organism evidence="24 25">
    <name type="scientific">Hornefia butyriciproducens</name>
    <dbReference type="NCBI Taxonomy" id="2652293"/>
    <lineage>
        <taxon>Bacteria</taxon>
        <taxon>Bacillati</taxon>
        <taxon>Bacillota</taxon>
        <taxon>Clostridia</taxon>
        <taxon>Peptostreptococcales</taxon>
        <taxon>Anaerovoracaceae</taxon>
        <taxon>Hornefia</taxon>
    </lineage>
</organism>
<dbReference type="PANTHER" id="PTHR30474">
    <property type="entry name" value="CELL CYCLE PROTEIN"/>
    <property type="match status" value="1"/>
</dbReference>
<dbReference type="GO" id="GO:0051301">
    <property type="term" value="P:cell division"/>
    <property type="evidence" value="ECO:0007669"/>
    <property type="project" value="UniProtKB-KW"/>
</dbReference>
<dbReference type="InterPro" id="IPR013437">
    <property type="entry name" value="FtsW"/>
</dbReference>
<feature type="transmembrane region" description="Helical" evidence="23">
    <location>
        <begin position="24"/>
        <end position="44"/>
    </location>
</feature>
<proteinExistence type="inferred from homology"/>
<feature type="transmembrane region" description="Helical" evidence="23">
    <location>
        <begin position="91"/>
        <end position="109"/>
    </location>
</feature>
<comment type="function">
    <text evidence="21">Peptidoglycan polymerase that is essential for cell division.</text>
</comment>
<feature type="transmembrane region" description="Helical" evidence="23">
    <location>
        <begin position="201"/>
        <end position="222"/>
    </location>
</feature>
<dbReference type="InterPro" id="IPR001182">
    <property type="entry name" value="FtsW/RodA"/>
</dbReference>
<evidence type="ECO:0000256" key="11">
    <source>
        <dbReference type="ARBA" id="ARBA00023136"/>
    </source>
</evidence>
<evidence type="ECO:0000256" key="19">
    <source>
        <dbReference type="ARBA" id="ARBA00044770"/>
    </source>
</evidence>
<evidence type="ECO:0000256" key="1">
    <source>
        <dbReference type="ARBA" id="ARBA00004651"/>
    </source>
</evidence>
<keyword evidence="6" id="KW-0808">Transferase</keyword>
<comment type="catalytic activity">
    <reaction evidence="20">
        <text>[GlcNAc-(1-&gt;4)-Mur2Ac(oyl-L-Ala-gamma-D-Glu-L-Lys-D-Ala-D-Ala)](n)-di-trans,octa-cis-undecaprenyl diphosphate + beta-D-GlcNAc-(1-&gt;4)-Mur2Ac(oyl-L-Ala-gamma-D-Glu-L-Lys-D-Ala-D-Ala)-di-trans,octa-cis-undecaprenyl diphosphate = [GlcNAc-(1-&gt;4)-Mur2Ac(oyl-L-Ala-gamma-D-Glu-L-Lys-D-Ala-D-Ala)](n+1)-di-trans,octa-cis-undecaprenyl diphosphate + di-trans,octa-cis-undecaprenyl diphosphate + H(+)</text>
        <dbReference type="Rhea" id="RHEA:23708"/>
        <dbReference type="Rhea" id="RHEA-COMP:9602"/>
        <dbReference type="Rhea" id="RHEA-COMP:9603"/>
        <dbReference type="ChEBI" id="CHEBI:15378"/>
        <dbReference type="ChEBI" id="CHEBI:58405"/>
        <dbReference type="ChEBI" id="CHEBI:60033"/>
        <dbReference type="ChEBI" id="CHEBI:78435"/>
        <dbReference type="EC" id="2.4.99.28"/>
    </reaction>
</comment>
<evidence type="ECO:0000256" key="3">
    <source>
        <dbReference type="ARBA" id="ARBA00022475"/>
    </source>
</evidence>
<dbReference type="GO" id="GO:0005886">
    <property type="term" value="C:plasma membrane"/>
    <property type="evidence" value="ECO:0007669"/>
    <property type="project" value="UniProtKB-SubCell"/>
</dbReference>
<evidence type="ECO:0000256" key="22">
    <source>
        <dbReference type="SAM" id="MobiDB-lite"/>
    </source>
</evidence>
<dbReference type="GO" id="GO:0008360">
    <property type="term" value="P:regulation of cell shape"/>
    <property type="evidence" value="ECO:0007669"/>
    <property type="project" value="UniProtKB-KW"/>
</dbReference>
<dbReference type="EC" id="2.4.99.28" evidence="19"/>
<dbReference type="GO" id="GO:0008955">
    <property type="term" value="F:peptidoglycan glycosyltransferase activity"/>
    <property type="evidence" value="ECO:0007669"/>
    <property type="project" value="UniProtKB-EC"/>
</dbReference>
<evidence type="ECO:0000256" key="23">
    <source>
        <dbReference type="SAM" id="Phobius"/>
    </source>
</evidence>
<evidence type="ECO:0000256" key="12">
    <source>
        <dbReference type="ARBA" id="ARBA00023306"/>
    </source>
</evidence>
<dbReference type="GO" id="GO:0009252">
    <property type="term" value="P:peptidoglycan biosynthetic process"/>
    <property type="evidence" value="ECO:0007669"/>
    <property type="project" value="UniProtKB-KW"/>
</dbReference>
<keyword evidence="7 23" id="KW-0812">Transmembrane</keyword>
<sequence>MKKRSRTKLSEELSILKRLRQCDFTVLLLVVILVIFGVVMVFSASYYNSINYSGTPYTYLKKQLFFALTGAALMYATSVVDYHLYRRFDWILLILSLVLLVLLFTPLGVTTNGATRWLRVGPLSIMPGEIAKVAAILFTASFFADEPNRVLSLKRGVLPMAGLMALLGILIIKQPNLSTALTVVGIIAGMMFLSGLQWRYLIGAFGLGAGGLLILSQTGTYWGDRLTSFTDPFKDAQGDGFQAVQSLLALGTGGLFGLGLGKSVQKNLYLPEPQNDFILAIIGEELGLVGVLILMLVFVLLVWRCSMVAINAPDQFGMLLAGGVALMIGIQVVLNVAVVTSSMPPTGIALPFVSYGGNALWIFMGMAGVVLNISRQSRTLNPEQKKKKQNRVQRVRERERERRERESLI</sequence>
<comment type="caution">
    <text evidence="24">The sequence shown here is derived from an EMBL/GenBank/DDBJ whole genome shotgun (WGS) entry which is preliminary data.</text>
</comment>
<evidence type="ECO:0000256" key="17">
    <source>
        <dbReference type="ARBA" id="ARBA00041185"/>
    </source>
</evidence>
<comment type="pathway">
    <text evidence="2">Cell wall biogenesis; peptidoglycan biosynthesis.</text>
</comment>
<dbReference type="GO" id="GO:0015648">
    <property type="term" value="F:lipid-linked peptidoglycan transporter activity"/>
    <property type="evidence" value="ECO:0007669"/>
    <property type="project" value="TreeGrafter"/>
</dbReference>
<comment type="subcellular location">
    <subcellularLocation>
        <location evidence="1">Cell membrane</location>
        <topology evidence="1">Multi-pass membrane protein</topology>
    </subcellularLocation>
</comment>
<evidence type="ECO:0000313" key="24">
    <source>
        <dbReference type="EMBL" id="MST51461.1"/>
    </source>
</evidence>
<evidence type="ECO:0000256" key="15">
    <source>
        <dbReference type="ARBA" id="ARBA00033270"/>
    </source>
</evidence>
<evidence type="ECO:0000256" key="4">
    <source>
        <dbReference type="ARBA" id="ARBA00022618"/>
    </source>
</evidence>